<organism evidence="7 8">
    <name type="scientific">Marinospirillum insulare</name>
    <dbReference type="NCBI Taxonomy" id="217169"/>
    <lineage>
        <taxon>Bacteria</taxon>
        <taxon>Pseudomonadati</taxon>
        <taxon>Pseudomonadota</taxon>
        <taxon>Gammaproteobacteria</taxon>
        <taxon>Oceanospirillales</taxon>
        <taxon>Oceanospirillaceae</taxon>
        <taxon>Marinospirillum</taxon>
    </lineage>
</organism>
<evidence type="ECO:0000313" key="8">
    <source>
        <dbReference type="Proteomes" id="UP001156682"/>
    </source>
</evidence>
<keyword evidence="3 4" id="KW-0238">DNA-binding</keyword>
<dbReference type="Pfam" id="PF01479">
    <property type="entry name" value="S4"/>
    <property type="match status" value="1"/>
</dbReference>
<proteinExistence type="inferred from homology"/>
<evidence type="ECO:0000259" key="6">
    <source>
        <dbReference type="SMART" id="SM00363"/>
    </source>
</evidence>
<accession>A0ABQ5ZZB8</accession>
<keyword evidence="7" id="KW-0346">Stress response</keyword>
<gene>
    <name evidence="7" type="primary">hslR</name>
    <name evidence="7" type="ORF">GCM10007878_20810</name>
</gene>
<dbReference type="SMART" id="SM00363">
    <property type="entry name" value="S4"/>
    <property type="match status" value="1"/>
</dbReference>
<dbReference type="CDD" id="cd00165">
    <property type="entry name" value="S4"/>
    <property type="match status" value="1"/>
</dbReference>
<keyword evidence="8" id="KW-1185">Reference proteome</keyword>
<feature type="domain" description="RNA-binding S4" evidence="6">
    <location>
        <begin position="11"/>
        <end position="76"/>
    </location>
</feature>
<dbReference type="InterPro" id="IPR025708">
    <property type="entry name" value="HSP15"/>
</dbReference>
<dbReference type="Gene3D" id="3.10.290.10">
    <property type="entry name" value="RNA-binding S4 domain"/>
    <property type="match status" value="1"/>
</dbReference>
<evidence type="ECO:0000256" key="3">
    <source>
        <dbReference type="ARBA" id="ARBA00023125"/>
    </source>
</evidence>
<dbReference type="EMBL" id="BSOR01000036">
    <property type="protein sequence ID" value="GLR64643.1"/>
    <property type="molecule type" value="Genomic_DNA"/>
</dbReference>
<sequence>MSKHPLVTEQLRLDKWLWAARFFKTRALAKTAIENGKVLYAGQRPKVSRTVTLGALIQITQGWDIKEVEVLALSSQRGPAVEAQKLYQETEGSLERRLAATEKRRLIGAAVQAPAQRPDKKSRRQIHRFKRQEN</sequence>
<protein>
    <recommendedName>
        <fullName evidence="4">Heat shock protein 15</fullName>
    </recommendedName>
</protein>
<comment type="similarity">
    <text evidence="1 4">Belongs to the HSP15 family.</text>
</comment>
<feature type="region of interest" description="Disordered" evidence="5">
    <location>
        <begin position="109"/>
        <end position="134"/>
    </location>
</feature>
<dbReference type="RefSeq" id="WP_027851812.1">
    <property type="nucleotide sequence ID" value="NZ_BSOR01000036.1"/>
</dbReference>
<reference evidence="8" key="1">
    <citation type="journal article" date="2019" name="Int. J. Syst. Evol. Microbiol.">
        <title>The Global Catalogue of Microorganisms (GCM) 10K type strain sequencing project: providing services to taxonomists for standard genome sequencing and annotation.</title>
        <authorList>
            <consortium name="The Broad Institute Genomics Platform"/>
            <consortium name="The Broad Institute Genome Sequencing Center for Infectious Disease"/>
            <person name="Wu L."/>
            <person name="Ma J."/>
        </authorList>
    </citation>
    <scope>NUCLEOTIDE SEQUENCE [LARGE SCALE GENOMIC DNA]</scope>
    <source>
        <strain evidence="8">NBRC 100033</strain>
    </source>
</reference>
<keyword evidence="2 4" id="KW-0694">RNA-binding</keyword>
<feature type="compositionally biased region" description="Basic residues" evidence="5">
    <location>
        <begin position="120"/>
        <end position="134"/>
    </location>
</feature>
<dbReference type="PIRSF" id="PIRSF016821">
    <property type="entry name" value="HSP15"/>
    <property type="match status" value="1"/>
</dbReference>
<evidence type="ECO:0000256" key="1">
    <source>
        <dbReference type="ARBA" id="ARBA00008396"/>
    </source>
</evidence>
<name>A0ABQ5ZZB8_9GAMM</name>
<dbReference type="Proteomes" id="UP001156682">
    <property type="component" value="Unassembled WGS sequence"/>
</dbReference>
<dbReference type="PROSITE" id="PS50889">
    <property type="entry name" value="S4"/>
    <property type="match status" value="1"/>
</dbReference>
<comment type="caution">
    <text evidence="7">The sequence shown here is derived from an EMBL/GenBank/DDBJ whole genome shotgun (WGS) entry which is preliminary data.</text>
</comment>
<evidence type="ECO:0000313" key="7">
    <source>
        <dbReference type="EMBL" id="GLR64643.1"/>
    </source>
</evidence>
<evidence type="ECO:0000256" key="5">
    <source>
        <dbReference type="SAM" id="MobiDB-lite"/>
    </source>
</evidence>
<evidence type="ECO:0000256" key="2">
    <source>
        <dbReference type="ARBA" id="ARBA00022884"/>
    </source>
</evidence>
<dbReference type="SUPFAM" id="SSF55174">
    <property type="entry name" value="Alpha-L RNA-binding motif"/>
    <property type="match status" value="1"/>
</dbReference>
<evidence type="ECO:0000256" key="4">
    <source>
        <dbReference type="PIRNR" id="PIRNR016821"/>
    </source>
</evidence>
<dbReference type="InterPro" id="IPR002942">
    <property type="entry name" value="S4_RNA-bd"/>
</dbReference>
<dbReference type="InterPro" id="IPR036986">
    <property type="entry name" value="S4_RNA-bd_sf"/>
</dbReference>